<feature type="transmembrane region" description="Helical" evidence="5">
    <location>
        <begin position="45"/>
        <end position="69"/>
    </location>
</feature>
<accession>A0A0R1Z9A2</accession>
<reference evidence="6 7" key="1">
    <citation type="journal article" date="2015" name="Genome Announc.">
        <title>Expanding the biotechnology potential of lactobacilli through comparative genomics of 213 strains and associated genera.</title>
        <authorList>
            <person name="Sun Z."/>
            <person name="Harris H.M."/>
            <person name="McCann A."/>
            <person name="Guo C."/>
            <person name="Argimon S."/>
            <person name="Zhang W."/>
            <person name="Yang X."/>
            <person name="Jeffery I.B."/>
            <person name="Cooney J.C."/>
            <person name="Kagawa T.F."/>
            <person name="Liu W."/>
            <person name="Song Y."/>
            <person name="Salvetti E."/>
            <person name="Wrobel A."/>
            <person name="Rasinkangas P."/>
            <person name="Parkhill J."/>
            <person name="Rea M.C."/>
            <person name="O'Sullivan O."/>
            <person name="Ritari J."/>
            <person name="Douillard F.P."/>
            <person name="Paul Ross R."/>
            <person name="Yang R."/>
            <person name="Briner A.E."/>
            <person name="Felis G.E."/>
            <person name="de Vos W.M."/>
            <person name="Barrangou R."/>
            <person name="Klaenhammer T.R."/>
            <person name="Caufield P.W."/>
            <person name="Cui Y."/>
            <person name="Zhang H."/>
            <person name="O'Toole P.W."/>
        </authorList>
    </citation>
    <scope>NUCLEOTIDE SEQUENCE [LARGE SCALE GENOMIC DNA]</scope>
    <source>
        <strain evidence="6 7">DSM 5707</strain>
    </source>
</reference>
<evidence type="ECO:0000256" key="4">
    <source>
        <dbReference type="ARBA" id="ARBA00023136"/>
    </source>
</evidence>
<evidence type="ECO:0000256" key="3">
    <source>
        <dbReference type="ARBA" id="ARBA00022989"/>
    </source>
</evidence>
<name>A0A0R1Z9A2_9LACO</name>
<dbReference type="EMBL" id="AZGK01000001">
    <property type="protein sequence ID" value="KRM47683.1"/>
    <property type="molecule type" value="Genomic_DNA"/>
</dbReference>
<dbReference type="PANTHER" id="PTHR37306">
    <property type="entry name" value="COLICIN V PRODUCTION PROTEIN"/>
    <property type="match status" value="1"/>
</dbReference>
<keyword evidence="3 5" id="KW-1133">Transmembrane helix</keyword>
<evidence type="ECO:0000313" key="7">
    <source>
        <dbReference type="Proteomes" id="UP000051957"/>
    </source>
</evidence>
<feature type="transmembrane region" description="Helical" evidence="5">
    <location>
        <begin position="12"/>
        <end position="33"/>
    </location>
</feature>
<dbReference type="Pfam" id="PF02674">
    <property type="entry name" value="Colicin_V"/>
    <property type="match status" value="1"/>
</dbReference>
<dbReference type="AlphaFoldDB" id="A0A0R1Z9A2"/>
<proteinExistence type="predicted"/>
<evidence type="ECO:0000256" key="5">
    <source>
        <dbReference type="SAM" id="Phobius"/>
    </source>
</evidence>
<feature type="transmembrane region" description="Helical" evidence="5">
    <location>
        <begin position="121"/>
        <end position="144"/>
    </location>
</feature>
<dbReference type="Proteomes" id="UP000051957">
    <property type="component" value="Unassembled WGS sequence"/>
</dbReference>
<organism evidence="6 7">
    <name type="scientific">Lentilactobacillus parabuchneri DSM 5707 = NBRC 107865</name>
    <dbReference type="NCBI Taxonomy" id="1423784"/>
    <lineage>
        <taxon>Bacteria</taxon>
        <taxon>Bacillati</taxon>
        <taxon>Bacillota</taxon>
        <taxon>Bacilli</taxon>
        <taxon>Lactobacillales</taxon>
        <taxon>Lactobacillaceae</taxon>
        <taxon>Lentilactobacillus</taxon>
    </lineage>
</organism>
<comment type="caution">
    <text evidence="6">The sequence shown here is derived from an EMBL/GenBank/DDBJ whole genome shotgun (WGS) entry which is preliminary data.</text>
</comment>
<dbReference type="PANTHER" id="PTHR37306:SF1">
    <property type="entry name" value="COLICIN V PRODUCTION PROTEIN"/>
    <property type="match status" value="1"/>
</dbReference>
<evidence type="ECO:0000313" key="6">
    <source>
        <dbReference type="EMBL" id="KRM47683.1"/>
    </source>
</evidence>
<evidence type="ECO:0000256" key="1">
    <source>
        <dbReference type="ARBA" id="ARBA00004141"/>
    </source>
</evidence>
<evidence type="ECO:0000256" key="2">
    <source>
        <dbReference type="ARBA" id="ARBA00022692"/>
    </source>
</evidence>
<keyword evidence="2 5" id="KW-0812">Transmembrane</keyword>
<sequence>MFKKLHTTVKKVFKMVFTIGIILILGFGLLSGLRRGFVVEILHLVGFVVATFVSVLYTTPVADFINGLIGQTSSAQSTSGIIKWIVFVLLFGLVWQIVRLLRDIITPITKLPIIHQLNSLLGGVANLIIKYLVIFILLNILLIFPSQTIHEQYQDSSISQWIVKKTPLLSDKMIQIWDENSSEVNV</sequence>
<protein>
    <submittedName>
        <fullName evidence="6">Colicin V production protein</fullName>
    </submittedName>
</protein>
<dbReference type="GO" id="GO:0016020">
    <property type="term" value="C:membrane"/>
    <property type="evidence" value="ECO:0007669"/>
    <property type="project" value="UniProtKB-SubCell"/>
</dbReference>
<keyword evidence="4 5" id="KW-0472">Membrane</keyword>
<gene>
    <name evidence="6" type="ORF">FC51_GL000161</name>
</gene>
<comment type="subcellular location">
    <subcellularLocation>
        <location evidence="1">Membrane</location>
        <topology evidence="1">Multi-pass membrane protein</topology>
    </subcellularLocation>
</comment>
<feature type="transmembrane region" description="Helical" evidence="5">
    <location>
        <begin position="81"/>
        <end position="101"/>
    </location>
</feature>
<dbReference type="InterPro" id="IPR003825">
    <property type="entry name" value="Colicin-V_CvpA"/>
</dbReference>
<dbReference type="PATRIC" id="fig|1423784.4.peg.160"/>
<dbReference type="GO" id="GO:0009403">
    <property type="term" value="P:toxin biosynthetic process"/>
    <property type="evidence" value="ECO:0007669"/>
    <property type="project" value="InterPro"/>
</dbReference>